<dbReference type="Pfam" id="PF20449">
    <property type="entry name" value="DUF6706"/>
    <property type="match status" value="1"/>
</dbReference>
<dbReference type="AlphaFoldDB" id="A0A4R3VZC6"/>
<comment type="caution">
    <text evidence="1">The sequence shown here is derived from an EMBL/GenBank/DDBJ whole genome shotgun (WGS) entry which is preliminary data.</text>
</comment>
<dbReference type="OrthoDB" id="713552at2"/>
<keyword evidence="2" id="KW-1185">Reference proteome</keyword>
<dbReference type="InterPro" id="IPR046552">
    <property type="entry name" value="DUF6706"/>
</dbReference>
<proteinExistence type="predicted"/>
<protein>
    <submittedName>
        <fullName evidence="1">Uncharacterized protein</fullName>
    </submittedName>
</protein>
<evidence type="ECO:0000313" key="1">
    <source>
        <dbReference type="EMBL" id="TCV17125.1"/>
    </source>
</evidence>
<dbReference type="Proteomes" id="UP000295197">
    <property type="component" value="Unassembled WGS sequence"/>
</dbReference>
<accession>A0A4R3VZC6</accession>
<evidence type="ECO:0000313" key="2">
    <source>
        <dbReference type="Proteomes" id="UP000295197"/>
    </source>
</evidence>
<reference evidence="1 2" key="1">
    <citation type="submission" date="2019-03" db="EMBL/GenBank/DDBJ databases">
        <title>Genomic Encyclopedia of Type Strains, Phase IV (KMG-IV): sequencing the most valuable type-strain genomes for metagenomic binning, comparative biology and taxonomic classification.</title>
        <authorList>
            <person name="Goeker M."/>
        </authorList>
    </citation>
    <scope>NUCLEOTIDE SEQUENCE [LARGE SCALE GENOMIC DNA]</scope>
    <source>
        <strain evidence="1 2">DSM 22362</strain>
    </source>
</reference>
<dbReference type="RefSeq" id="WP_132777213.1">
    <property type="nucleotide sequence ID" value="NZ_SMBZ01000011.1"/>
</dbReference>
<dbReference type="EMBL" id="SMBZ01000011">
    <property type="protein sequence ID" value="TCV17125.1"/>
    <property type="molecule type" value="Genomic_DNA"/>
</dbReference>
<organism evidence="1 2">
    <name type="scientific">Sphingobacterium alimentarium</name>
    <dbReference type="NCBI Taxonomy" id="797292"/>
    <lineage>
        <taxon>Bacteria</taxon>
        <taxon>Pseudomonadati</taxon>
        <taxon>Bacteroidota</taxon>
        <taxon>Sphingobacteriia</taxon>
        <taxon>Sphingobacteriales</taxon>
        <taxon>Sphingobacteriaceae</taxon>
        <taxon>Sphingobacterium</taxon>
    </lineage>
</organism>
<gene>
    <name evidence="1" type="ORF">EDC17_101142</name>
</gene>
<name>A0A4R3VZC6_9SPHI</name>
<sequence>MTNREALLSGINDIPVKDISVTKVLLDQDLNPDGEYQPKDIDNRRGVDLALAALILVISLSNKSIKELDFQITQHDIDQLLILRNGILRKWNVDDEMEESATITDISDLW</sequence>